<evidence type="ECO:0000256" key="4">
    <source>
        <dbReference type="ARBA" id="ARBA00012586"/>
    </source>
</evidence>
<evidence type="ECO:0000313" key="11">
    <source>
        <dbReference type="Proteomes" id="UP001150941"/>
    </source>
</evidence>
<evidence type="ECO:0000256" key="2">
    <source>
        <dbReference type="ARBA" id="ARBA00004834"/>
    </source>
</evidence>
<dbReference type="InterPro" id="IPR006710">
    <property type="entry name" value="Glyco_hydro_43"/>
</dbReference>
<comment type="caution">
    <text evidence="10">The sequence shown here is derived from an EMBL/GenBank/DDBJ whole genome shotgun (WGS) entry which is preliminary data.</text>
</comment>
<dbReference type="InterPro" id="IPR050727">
    <property type="entry name" value="GH43_arabinanases"/>
</dbReference>
<dbReference type="CDD" id="cd18831">
    <property type="entry name" value="GH43_AnAbnA-like"/>
    <property type="match status" value="1"/>
</dbReference>
<keyword evidence="6" id="KW-0378">Hydrolase</keyword>
<comment type="pathway">
    <text evidence="2">Glycan metabolism; L-arabinan degradation.</text>
</comment>
<comment type="similarity">
    <text evidence="3">Belongs to the glycosyl hydrolase 43 family.</text>
</comment>
<dbReference type="PIRSF" id="PIRSF026534">
    <property type="entry name" value="Endo_alpha-L-arabinosidase"/>
    <property type="match status" value="1"/>
</dbReference>
<evidence type="ECO:0000256" key="6">
    <source>
        <dbReference type="ARBA" id="ARBA00022801"/>
    </source>
</evidence>
<dbReference type="PANTHER" id="PTHR43301">
    <property type="entry name" value="ARABINAN ENDO-1,5-ALPHA-L-ARABINOSIDASE"/>
    <property type="match status" value="1"/>
</dbReference>
<dbReference type="Gene3D" id="2.115.10.20">
    <property type="entry name" value="Glycosyl hydrolase domain, family 43"/>
    <property type="match status" value="1"/>
</dbReference>
<dbReference type="GO" id="GO:0005975">
    <property type="term" value="P:carbohydrate metabolic process"/>
    <property type="evidence" value="ECO:0007669"/>
    <property type="project" value="InterPro"/>
</dbReference>
<organism evidence="10 11">
    <name type="scientific">Penicillium chermesinum</name>
    <dbReference type="NCBI Taxonomy" id="63820"/>
    <lineage>
        <taxon>Eukaryota</taxon>
        <taxon>Fungi</taxon>
        <taxon>Dikarya</taxon>
        <taxon>Ascomycota</taxon>
        <taxon>Pezizomycotina</taxon>
        <taxon>Eurotiomycetes</taxon>
        <taxon>Eurotiomycetidae</taxon>
        <taxon>Eurotiales</taxon>
        <taxon>Aspergillaceae</taxon>
        <taxon>Penicillium</taxon>
    </lineage>
</organism>
<dbReference type="GeneID" id="83206170"/>
<dbReference type="GO" id="GO:0046558">
    <property type="term" value="F:arabinan endo-1,5-alpha-L-arabinosidase activity"/>
    <property type="evidence" value="ECO:0007669"/>
    <property type="project" value="UniProtKB-EC"/>
</dbReference>
<keyword evidence="7" id="KW-0326">Glycosidase</keyword>
<keyword evidence="11" id="KW-1185">Reference proteome</keyword>
<comment type="catalytic activity">
    <reaction evidence="1">
        <text>Endohydrolysis of (1-&gt;5)-alpha-arabinofuranosidic linkages in (1-&gt;5)-arabinans.</text>
        <dbReference type="EC" id="3.2.1.99"/>
    </reaction>
</comment>
<evidence type="ECO:0000256" key="8">
    <source>
        <dbReference type="PIRSR" id="PIRSR606710-1"/>
    </source>
</evidence>
<dbReference type="Proteomes" id="UP001150941">
    <property type="component" value="Unassembled WGS sequence"/>
</dbReference>
<dbReference type="RefSeq" id="XP_058327197.1">
    <property type="nucleotide sequence ID" value="XM_058478867.1"/>
</dbReference>
<evidence type="ECO:0000256" key="3">
    <source>
        <dbReference type="ARBA" id="ARBA00009865"/>
    </source>
</evidence>
<proteinExistence type="inferred from homology"/>
<accession>A0A9W9TEZ0</accession>
<keyword evidence="5" id="KW-0732">Signal</keyword>
<evidence type="ECO:0000313" key="10">
    <source>
        <dbReference type="EMBL" id="KAJ5220367.1"/>
    </source>
</evidence>
<evidence type="ECO:0000256" key="5">
    <source>
        <dbReference type="ARBA" id="ARBA00022729"/>
    </source>
</evidence>
<feature type="active site" description="Proton donor" evidence="8">
    <location>
        <position position="218"/>
    </location>
</feature>
<evidence type="ECO:0000256" key="7">
    <source>
        <dbReference type="ARBA" id="ARBA00023295"/>
    </source>
</evidence>
<feature type="site" description="Important for catalytic activity, responsible for pKa modulation of the active site Glu and correct orientation of both the proton donor and substrate" evidence="9">
    <location>
        <position position="160"/>
    </location>
</feature>
<dbReference type="Pfam" id="PF04616">
    <property type="entry name" value="Glyco_hydro_43"/>
    <property type="match status" value="1"/>
</dbReference>
<dbReference type="AlphaFoldDB" id="A0A9W9TEZ0"/>
<sequence>QPQPSLRRPWKGQFGHVSQVYDTSSAMPLPNQGNINIHDPNVLNYNGEYYLFRGDFHIPFFKSYNMSGPWEEVGTVLQRDSIIEGIQNRSRPWAPTTIERNGTFYCYYALSTHGSRDSAIGVATATALDGSSWTDHGAVIRTGKGKRSDVWPYNITNAIDASFIFDNATGKPYLNFGSYWHDIWQVPLSDDLLSVEDADAPDAVQLTFMPDQKQKPEEGSWMSYRDGYYYAWFSHGACCQFIKTGFPPRNDEYSIRVGRSKNVRGPFLDKSGQSLLEGGGTTVYESNHGEVYAPGGLGVLAGNDSVPDILYYHYLNTSIGFTNEEALLGWNFLNYTSDGWPVVVDGIDISSGASIRRPRWLSLTIVLGAWLYIWS</sequence>
<dbReference type="InterPro" id="IPR023296">
    <property type="entry name" value="Glyco_hydro_beta-prop_sf"/>
</dbReference>
<reference evidence="10" key="2">
    <citation type="journal article" date="2023" name="IMA Fungus">
        <title>Comparative genomic study of the Penicillium genus elucidates a diverse pangenome and 15 lateral gene transfer events.</title>
        <authorList>
            <person name="Petersen C."/>
            <person name="Sorensen T."/>
            <person name="Nielsen M.R."/>
            <person name="Sondergaard T.E."/>
            <person name="Sorensen J.L."/>
            <person name="Fitzpatrick D.A."/>
            <person name="Frisvad J.C."/>
            <person name="Nielsen K.L."/>
        </authorList>
    </citation>
    <scope>NUCLEOTIDE SEQUENCE</scope>
    <source>
        <strain evidence="10">IBT 19713</strain>
    </source>
</reference>
<feature type="active site" description="Proton acceptor" evidence="8">
    <location>
        <position position="39"/>
    </location>
</feature>
<dbReference type="InterPro" id="IPR016840">
    <property type="entry name" value="Glyco_hydro_43_endo_a_Ara-ase"/>
</dbReference>
<name>A0A9W9TEZ0_9EURO</name>
<gene>
    <name evidence="10" type="ORF">N7468_009571</name>
</gene>
<reference evidence="10" key="1">
    <citation type="submission" date="2022-11" db="EMBL/GenBank/DDBJ databases">
        <authorList>
            <person name="Petersen C."/>
        </authorList>
    </citation>
    <scope>NUCLEOTIDE SEQUENCE</scope>
    <source>
        <strain evidence="10">IBT 19713</strain>
    </source>
</reference>
<dbReference type="OrthoDB" id="195678at2759"/>
<protein>
    <recommendedName>
        <fullName evidence="4">arabinan endo-1,5-alpha-L-arabinosidase</fullName>
        <ecNumber evidence="4">3.2.1.99</ecNumber>
    </recommendedName>
</protein>
<evidence type="ECO:0000256" key="1">
    <source>
        <dbReference type="ARBA" id="ARBA00000375"/>
    </source>
</evidence>
<dbReference type="EC" id="3.2.1.99" evidence="4"/>
<dbReference type="PANTHER" id="PTHR43301:SF5">
    <property type="entry name" value="ARABINAN ENDO-1,5-ALPHA-L-ARABINOSIDASE D-RELATED"/>
    <property type="match status" value="1"/>
</dbReference>
<dbReference type="EMBL" id="JAPQKS010000007">
    <property type="protein sequence ID" value="KAJ5220367.1"/>
    <property type="molecule type" value="Genomic_DNA"/>
</dbReference>
<dbReference type="SUPFAM" id="SSF75005">
    <property type="entry name" value="Arabinanase/levansucrase/invertase"/>
    <property type="match status" value="1"/>
</dbReference>
<feature type="non-terminal residue" evidence="10">
    <location>
        <position position="1"/>
    </location>
</feature>
<evidence type="ECO:0000256" key="9">
    <source>
        <dbReference type="PIRSR" id="PIRSR606710-2"/>
    </source>
</evidence>